<evidence type="ECO:0000313" key="2">
    <source>
        <dbReference type="EMBL" id="KZT52132.1"/>
    </source>
</evidence>
<gene>
    <name evidence="2" type="ORF">CALCODRAFT_502657</name>
</gene>
<protein>
    <submittedName>
        <fullName evidence="2">Uncharacterized protein</fullName>
    </submittedName>
</protein>
<dbReference type="Proteomes" id="UP000076842">
    <property type="component" value="Unassembled WGS sequence"/>
</dbReference>
<dbReference type="InParanoid" id="A0A165D5R9"/>
<evidence type="ECO:0000313" key="3">
    <source>
        <dbReference type="Proteomes" id="UP000076842"/>
    </source>
</evidence>
<dbReference type="EMBL" id="KV424077">
    <property type="protein sequence ID" value="KZT52132.1"/>
    <property type="molecule type" value="Genomic_DNA"/>
</dbReference>
<dbReference type="AlphaFoldDB" id="A0A165D5R9"/>
<proteinExistence type="predicted"/>
<sequence>MQEQRCAVAPNRDVATATWHRTAPPSPAQHQGPRRPPSSSSLSLVLAPALIPVLLRRFPPLASPPAGSCSPDPSASRSPA</sequence>
<feature type="region of interest" description="Disordered" evidence="1">
    <location>
        <begin position="61"/>
        <end position="80"/>
    </location>
</feature>
<evidence type="ECO:0000256" key="1">
    <source>
        <dbReference type="SAM" id="MobiDB-lite"/>
    </source>
</evidence>
<reference evidence="2 3" key="1">
    <citation type="journal article" date="2016" name="Mol. Biol. Evol.">
        <title>Comparative Genomics of Early-Diverging Mushroom-Forming Fungi Provides Insights into the Origins of Lignocellulose Decay Capabilities.</title>
        <authorList>
            <person name="Nagy L.G."/>
            <person name="Riley R."/>
            <person name="Tritt A."/>
            <person name="Adam C."/>
            <person name="Daum C."/>
            <person name="Floudas D."/>
            <person name="Sun H."/>
            <person name="Yadav J.S."/>
            <person name="Pangilinan J."/>
            <person name="Larsson K.H."/>
            <person name="Matsuura K."/>
            <person name="Barry K."/>
            <person name="Labutti K."/>
            <person name="Kuo R."/>
            <person name="Ohm R.A."/>
            <person name="Bhattacharya S.S."/>
            <person name="Shirouzu T."/>
            <person name="Yoshinaga Y."/>
            <person name="Martin F.M."/>
            <person name="Grigoriev I.V."/>
            <person name="Hibbett D.S."/>
        </authorList>
    </citation>
    <scope>NUCLEOTIDE SEQUENCE [LARGE SCALE GENOMIC DNA]</scope>
    <source>
        <strain evidence="2 3">HHB12733</strain>
    </source>
</reference>
<feature type="compositionally biased region" description="Polar residues" evidence="1">
    <location>
        <begin position="71"/>
        <end position="80"/>
    </location>
</feature>
<name>A0A165D5R9_9BASI</name>
<keyword evidence="3" id="KW-1185">Reference proteome</keyword>
<organism evidence="2 3">
    <name type="scientific">Calocera cornea HHB12733</name>
    <dbReference type="NCBI Taxonomy" id="1353952"/>
    <lineage>
        <taxon>Eukaryota</taxon>
        <taxon>Fungi</taxon>
        <taxon>Dikarya</taxon>
        <taxon>Basidiomycota</taxon>
        <taxon>Agaricomycotina</taxon>
        <taxon>Dacrymycetes</taxon>
        <taxon>Dacrymycetales</taxon>
        <taxon>Dacrymycetaceae</taxon>
        <taxon>Calocera</taxon>
    </lineage>
</organism>
<accession>A0A165D5R9</accession>
<feature type="region of interest" description="Disordered" evidence="1">
    <location>
        <begin position="1"/>
        <end position="42"/>
    </location>
</feature>